<dbReference type="PANTHER" id="PTHR31900">
    <property type="entry name" value="F-BOX/RNI SUPERFAMILY PROTEIN-RELATED"/>
    <property type="match status" value="1"/>
</dbReference>
<proteinExistence type="predicted"/>
<dbReference type="Gene3D" id="3.80.10.10">
    <property type="entry name" value="Ribonuclease Inhibitor"/>
    <property type="match status" value="1"/>
</dbReference>
<dbReference type="InterPro" id="IPR050232">
    <property type="entry name" value="FBL13/AtMIF1-like"/>
</dbReference>
<organism evidence="1 2">
    <name type="scientific">Linum tenue</name>
    <dbReference type="NCBI Taxonomy" id="586396"/>
    <lineage>
        <taxon>Eukaryota</taxon>
        <taxon>Viridiplantae</taxon>
        <taxon>Streptophyta</taxon>
        <taxon>Embryophyta</taxon>
        <taxon>Tracheophyta</taxon>
        <taxon>Spermatophyta</taxon>
        <taxon>Magnoliopsida</taxon>
        <taxon>eudicotyledons</taxon>
        <taxon>Gunneridae</taxon>
        <taxon>Pentapetalae</taxon>
        <taxon>rosids</taxon>
        <taxon>fabids</taxon>
        <taxon>Malpighiales</taxon>
        <taxon>Linaceae</taxon>
        <taxon>Linum</taxon>
    </lineage>
</organism>
<dbReference type="AlphaFoldDB" id="A0AAV0NMT8"/>
<evidence type="ECO:0000313" key="2">
    <source>
        <dbReference type="Proteomes" id="UP001154282"/>
    </source>
</evidence>
<protein>
    <submittedName>
        <fullName evidence="1">Uncharacterized protein</fullName>
    </submittedName>
</protein>
<dbReference type="InterPro" id="IPR032675">
    <property type="entry name" value="LRR_dom_sf"/>
</dbReference>
<evidence type="ECO:0000313" key="1">
    <source>
        <dbReference type="EMBL" id="CAI0459905.1"/>
    </source>
</evidence>
<name>A0AAV0NMT8_9ROSI</name>
<dbReference type="EMBL" id="CAMGYJ010000008">
    <property type="protein sequence ID" value="CAI0459905.1"/>
    <property type="molecule type" value="Genomic_DNA"/>
</dbReference>
<dbReference type="SUPFAM" id="SSF52058">
    <property type="entry name" value="L domain-like"/>
    <property type="match status" value="1"/>
</dbReference>
<reference evidence="1" key="1">
    <citation type="submission" date="2022-08" db="EMBL/GenBank/DDBJ databases">
        <authorList>
            <person name="Gutierrez-Valencia J."/>
        </authorList>
    </citation>
    <scope>NUCLEOTIDE SEQUENCE</scope>
</reference>
<dbReference type="Proteomes" id="UP001154282">
    <property type="component" value="Unassembled WGS sequence"/>
</dbReference>
<dbReference type="PANTHER" id="PTHR31900:SF30">
    <property type="entry name" value="SUPERFAMILY PROTEIN, PUTATIVE-RELATED"/>
    <property type="match status" value="1"/>
</dbReference>
<keyword evidence="2" id="KW-1185">Reference proteome</keyword>
<comment type="caution">
    <text evidence="1">The sequence shown here is derived from an EMBL/GenBank/DDBJ whole genome shotgun (WGS) entry which is preliminary data.</text>
</comment>
<gene>
    <name evidence="1" type="ORF">LITE_LOCUS34221</name>
</gene>
<accession>A0AAV0NMT8</accession>
<sequence>MRRNKPYSEDFFSSASSFARYVDGVLSSRPDGSNVDEIYFFHLGFALDKELFHRVMNFAASCNCQELIVSVRYGEILEPHLFVPLADSNLRTLRFRCATLETGFGSSAFSELRVLDLDECWLPCGSTADLDPFANFPCLENLTLCGCAMEDRRCCFKISGPRLVKLLIYELCCSKLEIFAPELKLFNIIDNAKSPILYKLTLPSLDHAIISVHNNSRVEKNKEEMKASCISLLQGLHNASSLNVHSKFLQEVLGVQYASGTPEN</sequence>